<keyword evidence="3 9" id="KW-0732">Signal</keyword>
<keyword evidence="12" id="KW-1185">Reference proteome</keyword>
<evidence type="ECO:0000313" key="11">
    <source>
        <dbReference type="EMBL" id="KAA0722529.1"/>
    </source>
</evidence>
<evidence type="ECO:0000256" key="5">
    <source>
        <dbReference type="ARBA" id="ARBA00023136"/>
    </source>
</evidence>
<reference evidence="11 12" key="1">
    <citation type="journal article" date="2019" name="Mol. Ecol. Resour.">
        <title>Chromosome-level genome assembly of Triplophysa tibetana, a fish adapted to the harsh high-altitude environment of the Tibetan Plateau.</title>
        <authorList>
            <person name="Yang X."/>
            <person name="Liu H."/>
            <person name="Ma Z."/>
            <person name="Zou Y."/>
            <person name="Zou M."/>
            <person name="Mao Y."/>
            <person name="Li X."/>
            <person name="Wang H."/>
            <person name="Chen T."/>
            <person name="Wang W."/>
            <person name="Yang R."/>
        </authorList>
    </citation>
    <scope>NUCLEOTIDE SEQUENCE [LARGE SCALE GENOMIC DNA]</scope>
    <source>
        <strain evidence="11">TTIB1903HZAU</strain>
        <tissue evidence="11">Muscle</tissue>
    </source>
</reference>
<dbReference type="Proteomes" id="UP000324632">
    <property type="component" value="Chromosome 4"/>
</dbReference>
<dbReference type="SUPFAM" id="SSF48726">
    <property type="entry name" value="Immunoglobulin"/>
    <property type="match status" value="2"/>
</dbReference>
<dbReference type="GO" id="GO:0009986">
    <property type="term" value="C:cell surface"/>
    <property type="evidence" value="ECO:0007669"/>
    <property type="project" value="TreeGrafter"/>
</dbReference>
<dbReference type="GO" id="GO:0098632">
    <property type="term" value="F:cell-cell adhesion mediator activity"/>
    <property type="evidence" value="ECO:0007669"/>
    <property type="project" value="InterPro"/>
</dbReference>
<dbReference type="EMBL" id="SOYY01000004">
    <property type="protein sequence ID" value="KAA0722529.1"/>
    <property type="molecule type" value="Genomic_DNA"/>
</dbReference>
<evidence type="ECO:0000256" key="4">
    <source>
        <dbReference type="ARBA" id="ARBA00022989"/>
    </source>
</evidence>
<dbReference type="PANTHER" id="PTHR46841:SF7">
    <property type="entry name" value="IG-LIKE DOMAIN-CONTAINING PROTEIN"/>
    <property type="match status" value="1"/>
</dbReference>
<keyword evidence="2" id="KW-0812">Transmembrane</keyword>
<protein>
    <recommendedName>
        <fullName evidence="10">Ig-like domain-containing protein</fullName>
    </recommendedName>
</protein>
<dbReference type="GO" id="GO:0016020">
    <property type="term" value="C:membrane"/>
    <property type="evidence" value="ECO:0007669"/>
    <property type="project" value="UniProtKB-SubCell"/>
</dbReference>
<keyword evidence="8" id="KW-0393">Immunoglobulin domain</keyword>
<evidence type="ECO:0000256" key="9">
    <source>
        <dbReference type="SAM" id="SignalP"/>
    </source>
</evidence>
<keyword evidence="6" id="KW-1015">Disulfide bond</keyword>
<dbReference type="GO" id="GO:0043025">
    <property type="term" value="C:neuronal cell body"/>
    <property type="evidence" value="ECO:0007669"/>
    <property type="project" value="TreeGrafter"/>
</dbReference>
<dbReference type="InterPro" id="IPR013783">
    <property type="entry name" value="Ig-like_fold"/>
</dbReference>
<feature type="chain" id="PRO_5023107203" description="Ig-like domain-containing protein" evidence="9">
    <location>
        <begin position="19"/>
        <end position="230"/>
    </location>
</feature>
<dbReference type="Pfam" id="PF08205">
    <property type="entry name" value="C2-set_2"/>
    <property type="match status" value="1"/>
</dbReference>
<proteinExistence type="predicted"/>
<dbReference type="PROSITE" id="PS50835">
    <property type="entry name" value="IG_LIKE"/>
    <property type="match status" value="2"/>
</dbReference>
<accession>A0A5A9PNF1</accession>
<name>A0A5A9PNF1_9TELE</name>
<evidence type="ECO:0000256" key="3">
    <source>
        <dbReference type="ARBA" id="ARBA00022729"/>
    </source>
</evidence>
<feature type="signal peptide" evidence="9">
    <location>
        <begin position="1"/>
        <end position="18"/>
    </location>
</feature>
<dbReference type="InterPro" id="IPR007110">
    <property type="entry name" value="Ig-like_dom"/>
</dbReference>
<dbReference type="Gene3D" id="2.60.40.10">
    <property type="entry name" value="Immunoglobulins"/>
    <property type="match status" value="2"/>
</dbReference>
<dbReference type="Pfam" id="PF07686">
    <property type="entry name" value="V-set"/>
    <property type="match status" value="1"/>
</dbReference>
<dbReference type="GO" id="GO:0034113">
    <property type="term" value="P:heterotypic cell-cell adhesion"/>
    <property type="evidence" value="ECO:0007669"/>
    <property type="project" value="TreeGrafter"/>
</dbReference>
<dbReference type="AlphaFoldDB" id="A0A5A9PNF1"/>
<gene>
    <name evidence="11" type="ORF">E1301_Tti011904</name>
</gene>
<evidence type="ECO:0000256" key="2">
    <source>
        <dbReference type="ARBA" id="ARBA00022692"/>
    </source>
</evidence>
<feature type="domain" description="Ig-like" evidence="10">
    <location>
        <begin position="2"/>
        <end position="126"/>
    </location>
</feature>
<keyword evidence="5" id="KW-0472">Membrane</keyword>
<dbReference type="GO" id="GO:0150079">
    <property type="term" value="P:negative regulation of neuroinflammatory response"/>
    <property type="evidence" value="ECO:0007669"/>
    <property type="project" value="TreeGrafter"/>
</dbReference>
<dbReference type="SMART" id="SM00409">
    <property type="entry name" value="IG"/>
    <property type="match status" value="2"/>
</dbReference>
<keyword evidence="4" id="KW-1133">Transmembrane helix</keyword>
<feature type="domain" description="Ig-like" evidence="10">
    <location>
        <begin position="128"/>
        <end position="222"/>
    </location>
</feature>
<dbReference type="InterPro" id="IPR003599">
    <property type="entry name" value="Ig_sub"/>
</dbReference>
<sequence length="230" mass="25131">MPQLHLLIILSFVRGAYLSVIIARGDTSVEFGGDTLLSCALSNPSGVKQVSWERVRAGDDAETLATFSERYKDYVHQEYVGKVIITSSFNSSSIVIKNVTFEDEACYICSFKLYPSGPKRETLCLTVKGISEIKASVQPASGSDVTVSCLATGKPTPILQWKSTEKDQNLHLSWSNNTRVNSDGSNTTTSYLKLPISQFHGKSIECVAQSDNVEKSYQISLSGKNDEGKS</sequence>
<evidence type="ECO:0000256" key="7">
    <source>
        <dbReference type="ARBA" id="ARBA00023180"/>
    </source>
</evidence>
<dbReference type="InterPro" id="IPR047164">
    <property type="entry name" value="OX2G-like"/>
</dbReference>
<evidence type="ECO:0000259" key="10">
    <source>
        <dbReference type="PROSITE" id="PS50835"/>
    </source>
</evidence>
<dbReference type="InterPro" id="IPR036179">
    <property type="entry name" value="Ig-like_dom_sf"/>
</dbReference>
<comment type="caution">
    <text evidence="11">The sequence shown here is derived from an EMBL/GenBank/DDBJ whole genome shotgun (WGS) entry which is preliminary data.</text>
</comment>
<keyword evidence="7" id="KW-0325">Glycoprotein</keyword>
<comment type="subcellular location">
    <subcellularLocation>
        <location evidence="1">Membrane</location>
        <topology evidence="1">Single-pass membrane protein</topology>
    </subcellularLocation>
</comment>
<dbReference type="PANTHER" id="PTHR46841">
    <property type="entry name" value="OX-2 MEMBRANE GLYCOPROTEIN"/>
    <property type="match status" value="1"/>
</dbReference>
<dbReference type="InterPro" id="IPR013162">
    <property type="entry name" value="CD80_C2-set"/>
</dbReference>
<organism evidence="11 12">
    <name type="scientific">Triplophysa tibetana</name>
    <dbReference type="NCBI Taxonomy" id="1572043"/>
    <lineage>
        <taxon>Eukaryota</taxon>
        <taxon>Metazoa</taxon>
        <taxon>Chordata</taxon>
        <taxon>Craniata</taxon>
        <taxon>Vertebrata</taxon>
        <taxon>Euteleostomi</taxon>
        <taxon>Actinopterygii</taxon>
        <taxon>Neopterygii</taxon>
        <taxon>Teleostei</taxon>
        <taxon>Ostariophysi</taxon>
        <taxon>Cypriniformes</taxon>
        <taxon>Nemacheilidae</taxon>
        <taxon>Triplophysa</taxon>
    </lineage>
</organism>
<evidence type="ECO:0000256" key="8">
    <source>
        <dbReference type="ARBA" id="ARBA00023319"/>
    </source>
</evidence>
<evidence type="ECO:0000256" key="1">
    <source>
        <dbReference type="ARBA" id="ARBA00004167"/>
    </source>
</evidence>
<dbReference type="InterPro" id="IPR013106">
    <property type="entry name" value="Ig_V-set"/>
</dbReference>
<dbReference type="GO" id="GO:0030424">
    <property type="term" value="C:axon"/>
    <property type="evidence" value="ECO:0007669"/>
    <property type="project" value="TreeGrafter"/>
</dbReference>
<dbReference type="SMART" id="SM00406">
    <property type="entry name" value="IGv"/>
    <property type="match status" value="1"/>
</dbReference>
<evidence type="ECO:0000256" key="6">
    <source>
        <dbReference type="ARBA" id="ARBA00023157"/>
    </source>
</evidence>
<evidence type="ECO:0000313" key="12">
    <source>
        <dbReference type="Proteomes" id="UP000324632"/>
    </source>
</evidence>